<keyword evidence="1" id="KW-1133">Transmembrane helix</keyword>
<dbReference type="EMBL" id="JBHUPD010000002">
    <property type="protein sequence ID" value="MFD2873273.1"/>
    <property type="molecule type" value="Genomic_DNA"/>
</dbReference>
<dbReference type="Proteomes" id="UP001597557">
    <property type="component" value="Unassembled WGS sequence"/>
</dbReference>
<dbReference type="Gene3D" id="3.40.50.150">
    <property type="entry name" value="Vaccinia Virus protein VP39"/>
    <property type="match status" value="1"/>
</dbReference>
<gene>
    <name evidence="3" type="ORF">ACFS5N_12385</name>
</gene>
<dbReference type="Pfam" id="PF08241">
    <property type="entry name" value="Methyltransf_11"/>
    <property type="match status" value="1"/>
</dbReference>
<keyword evidence="1" id="KW-0812">Transmembrane</keyword>
<dbReference type="RefSeq" id="WP_377185837.1">
    <property type="nucleotide sequence ID" value="NZ_JBHUPD010000002.1"/>
</dbReference>
<evidence type="ECO:0000313" key="3">
    <source>
        <dbReference type="EMBL" id="MFD2873273.1"/>
    </source>
</evidence>
<accession>A0ABW5YD58</accession>
<reference evidence="4" key="1">
    <citation type="journal article" date="2019" name="Int. J. Syst. Evol. Microbiol.">
        <title>The Global Catalogue of Microorganisms (GCM) 10K type strain sequencing project: providing services to taxonomists for standard genome sequencing and annotation.</title>
        <authorList>
            <consortium name="The Broad Institute Genomics Platform"/>
            <consortium name="The Broad Institute Genome Sequencing Center for Infectious Disease"/>
            <person name="Wu L."/>
            <person name="Ma J."/>
        </authorList>
    </citation>
    <scope>NUCLEOTIDE SEQUENCE [LARGE SCALE GENOMIC DNA]</scope>
    <source>
        <strain evidence="4">KCTC 22437</strain>
    </source>
</reference>
<dbReference type="EC" id="2.1.1.-" evidence="3"/>
<dbReference type="CDD" id="cd02440">
    <property type="entry name" value="AdoMet_MTases"/>
    <property type="match status" value="1"/>
</dbReference>
<comment type="caution">
    <text evidence="3">The sequence shown here is derived from an EMBL/GenBank/DDBJ whole genome shotgun (WGS) entry which is preliminary data.</text>
</comment>
<dbReference type="GO" id="GO:0032259">
    <property type="term" value="P:methylation"/>
    <property type="evidence" value="ECO:0007669"/>
    <property type="project" value="UniProtKB-KW"/>
</dbReference>
<keyword evidence="3" id="KW-0808">Transferase</keyword>
<dbReference type="InterPro" id="IPR029063">
    <property type="entry name" value="SAM-dependent_MTases_sf"/>
</dbReference>
<dbReference type="InterPro" id="IPR013216">
    <property type="entry name" value="Methyltransf_11"/>
</dbReference>
<feature type="transmembrane region" description="Helical" evidence="1">
    <location>
        <begin position="50"/>
        <end position="70"/>
    </location>
</feature>
<keyword evidence="3" id="KW-0489">Methyltransferase</keyword>
<evidence type="ECO:0000259" key="2">
    <source>
        <dbReference type="Pfam" id="PF08241"/>
    </source>
</evidence>
<dbReference type="PANTHER" id="PTHR45277">
    <property type="entry name" value="EXPRESSED PROTEIN"/>
    <property type="match status" value="1"/>
</dbReference>
<evidence type="ECO:0000313" key="4">
    <source>
        <dbReference type="Proteomes" id="UP001597557"/>
    </source>
</evidence>
<dbReference type="PANTHER" id="PTHR45277:SF1">
    <property type="entry name" value="EXPRESSED PROTEIN"/>
    <property type="match status" value="1"/>
</dbReference>
<proteinExistence type="predicted"/>
<organism evidence="3 4">
    <name type="scientific">Mucilaginibacter ximonensis</name>
    <dbReference type="NCBI Taxonomy" id="538021"/>
    <lineage>
        <taxon>Bacteria</taxon>
        <taxon>Pseudomonadati</taxon>
        <taxon>Bacteroidota</taxon>
        <taxon>Sphingobacteriia</taxon>
        <taxon>Sphingobacteriales</taxon>
        <taxon>Sphingobacteriaceae</taxon>
        <taxon>Mucilaginibacter</taxon>
    </lineage>
</organism>
<feature type="transmembrane region" description="Helical" evidence="1">
    <location>
        <begin position="20"/>
        <end position="38"/>
    </location>
</feature>
<evidence type="ECO:0000256" key="1">
    <source>
        <dbReference type="SAM" id="Phobius"/>
    </source>
</evidence>
<dbReference type="SUPFAM" id="SSF53335">
    <property type="entry name" value="S-adenosyl-L-methionine-dependent methyltransferases"/>
    <property type="match status" value="1"/>
</dbReference>
<dbReference type="GO" id="GO:0008168">
    <property type="term" value="F:methyltransferase activity"/>
    <property type="evidence" value="ECO:0007669"/>
    <property type="project" value="UniProtKB-KW"/>
</dbReference>
<sequence length="243" mass="26745">MQQTVKVNYGIDAPGVIRNLFVAAFAALLIGLLGPAVIKLGAVQIESNGFIWMGLSVGLGGLWMLVYSVYGKYIHRDRMLNLVSWRGDEHALDIGTGRGLLLIGIAKRLSTGKATGIDVWNAQDLSANNADNTYQNAHAEGVADKVEVLNENAMHMSFNDESFDLVFTNECIHNIAKAADRARACAEIIRVLKPHGTAIISDHTHMAEYQKFFKAAGCEVEMINPYYLAAYPPLRILRIKKSR</sequence>
<name>A0ABW5YD58_9SPHI</name>
<keyword evidence="4" id="KW-1185">Reference proteome</keyword>
<keyword evidence="1" id="KW-0472">Membrane</keyword>
<feature type="domain" description="Methyltransferase type 11" evidence="2">
    <location>
        <begin position="92"/>
        <end position="200"/>
    </location>
</feature>
<protein>
    <submittedName>
        <fullName evidence="3">Class I SAM-dependent methyltransferase</fullName>
        <ecNumber evidence="3">2.1.1.-</ecNumber>
    </submittedName>
</protein>